<name>A0ABU0W6H5_9GAMM</name>
<reference evidence="2 3" key="1">
    <citation type="submission" date="2023-08" db="EMBL/GenBank/DDBJ databases">
        <title>Whole-genome sequencing of halo(alkali)philic microorganisms from hypersaline lakes.</title>
        <authorList>
            <person name="Sorokin D.Y."/>
            <person name="Abbas B."/>
            <person name="Merkel A.Y."/>
        </authorList>
    </citation>
    <scope>NUCLEOTIDE SEQUENCE [LARGE SCALE GENOMIC DNA]</scope>
    <source>
        <strain evidence="2 3">AB-CW4</strain>
    </source>
</reference>
<comment type="caution">
    <text evidence="2">The sequence shown here is derived from an EMBL/GenBank/DDBJ whole genome shotgun (WGS) entry which is preliminary data.</text>
</comment>
<feature type="chain" id="PRO_5046706674" evidence="1">
    <location>
        <begin position="27"/>
        <end position="428"/>
    </location>
</feature>
<evidence type="ECO:0000256" key="1">
    <source>
        <dbReference type="SAM" id="SignalP"/>
    </source>
</evidence>
<gene>
    <name evidence="2" type="ORF">RBH19_07065</name>
</gene>
<dbReference type="Proteomes" id="UP001239019">
    <property type="component" value="Unassembled WGS sequence"/>
</dbReference>
<feature type="signal peptide" evidence="1">
    <location>
        <begin position="1"/>
        <end position="26"/>
    </location>
</feature>
<protein>
    <submittedName>
        <fullName evidence="2">Uncharacterized protein</fullName>
    </submittedName>
</protein>
<evidence type="ECO:0000313" key="2">
    <source>
        <dbReference type="EMBL" id="MDQ2069627.1"/>
    </source>
</evidence>
<dbReference type="RefSeq" id="WP_306728124.1">
    <property type="nucleotide sequence ID" value="NZ_JAVDDT010000003.1"/>
</dbReference>
<organism evidence="2 3">
    <name type="scientific">Natronospira bacteriovora</name>
    <dbReference type="NCBI Taxonomy" id="3069753"/>
    <lineage>
        <taxon>Bacteria</taxon>
        <taxon>Pseudomonadati</taxon>
        <taxon>Pseudomonadota</taxon>
        <taxon>Gammaproteobacteria</taxon>
        <taxon>Natronospirales</taxon>
        <taxon>Natronospiraceae</taxon>
        <taxon>Natronospira</taxon>
    </lineage>
</organism>
<dbReference type="EMBL" id="JAVDDT010000003">
    <property type="protein sequence ID" value="MDQ2069627.1"/>
    <property type="molecule type" value="Genomic_DNA"/>
</dbReference>
<keyword evidence="3" id="KW-1185">Reference proteome</keyword>
<evidence type="ECO:0000313" key="3">
    <source>
        <dbReference type="Proteomes" id="UP001239019"/>
    </source>
</evidence>
<keyword evidence="1" id="KW-0732">Signal</keyword>
<proteinExistence type="predicted"/>
<accession>A0ABU0W6H5</accession>
<sequence length="428" mass="47819">MTKLPFFPAALAAASFMLLFIGSSNAQVRASGLNYDITAHYICDRCTDWQSATAFAQKYIAAKHCDLNDVDGEWVELREDGRGSMPGETKIGGEFVLSGTRDGSPAYCTGPDERANVLNPNSRTIYTFIVERRSQGRDGMPPLAYPWPSALSQEERLQHEKAMNVVRNYREAIKKAGDRINEWISAHYSGPAGSRQMADYENELLCPSYTVLGVLGDSERLAELRSELHASFQDSLAEYIDESSGSIRFSGGTFSVDLEIFEEQINYDVRRSQEGFDSRIRIFFPFMEGSDDQGNSQAVQLERADYLSFTFEVLTFHQAVSRVRGLALDLNNSRIHGKFGYLTRPELRQHVEGLDDCSRKHMISMGERGLLPGYVVGTGSGGGRPINGGYKYIRVTWDDRTRSQMSFICDSYMCCTSSGRCVPKGSVR</sequence>